<gene>
    <name evidence="1" type="ORF">VFH_I274160</name>
</gene>
<dbReference type="AlphaFoldDB" id="A0AAV0YN50"/>
<protein>
    <submittedName>
        <fullName evidence="1">Uncharacterized protein</fullName>
    </submittedName>
</protein>
<keyword evidence="2" id="KW-1185">Reference proteome</keyword>
<reference evidence="1 2" key="1">
    <citation type="submission" date="2023-01" db="EMBL/GenBank/DDBJ databases">
        <authorList>
            <person name="Kreplak J."/>
        </authorList>
    </citation>
    <scope>NUCLEOTIDE SEQUENCE [LARGE SCALE GENOMIC DNA]</scope>
</reference>
<name>A0AAV0YN50_VICFA</name>
<evidence type="ECO:0000313" key="1">
    <source>
        <dbReference type="EMBL" id="CAI8586879.1"/>
    </source>
</evidence>
<sequence length="99" mass="12019">MDISIVDTSIKCKINKEEMEELEETTLIFVSVVTTLLGVMAWYQEKYFVKEPTRNWELERRNFLNRLYRGTEIDCMEQLRVSKGAFFKLCRILEEKWQW</sequence>
<accession>A0AAV0YN50</accession>
<dbReference type="Proteomes" id="UP001157006">
    <property type="component" value="Chromosome 1L"/>
</dbReference>
<evidence type="ECO:0000313" key="2">
    <source>
        <dbReference type="Proteomes" id="UP001157006"/>
    </source>
</evidence>
<dbReference type="EMBL" id="OX451736">
    <property type="protein sequence ID" value="CAI8586879.1"/>
    <property type="molecule type" value="Genomic_DNA"/>
</dbReference>
<proteinExistence type="predicted"/>
<organism evidence="1 2">
    <name type="scientific">Vicia faba</name>
    <name type="common">Broad bean</name>
    <name type="synonym">Faba vulgaris</name>
    <dbReference type="NCBI Taxonomy" id="3906"/>
    <lineage>
        <taxon>Eukaryota</taxon>
        <taxon>Viridiplantae</taxon>
        <taxon>Streptophyta</taxon>
        <taxon>Embryophyta</taxon>
        <taxon>Tracheophyta</taxon>
        <taxon>Spermatophyta</taxon>
        <taxon>Magnoliopsida</taxon>
        <taxon>eudicotyledons</taxon>
        <taxon>Gunneridae</taxon>
        <taxon>Pentapetalae</taxon>
        <taxon>rosids</taxon>
        <taxon>fabids</taxon>
        <taxon>Fabales</taxon>
        <taxon>Fabaceae</taxon>
        <taxon>Papilionoideae</taxon>
        <taxon>50 kb inversion clade</taxon>
        <taxon>NPAAA clade</taxon>
        <taxon>Hologalegina</taxon>
        <taxon>IRL clade</taxon>
        <taxon>Fabeae</taxon>
        <taxon>Vicia</taxon>
    </lineage>
</organism>